<evidence type="ECO:0000256" key="2">
    <source>
        <dbReference type="SAM" id="SignalP"/>
    </source>
</evidence>
<feature type="chain" id="PRO_5046886811" description="Lipoprotein" evidence="2">
    <location>
        <begin position="21"/>
        <end position="86"/>
    </location>
</feature>
<evidence type="ECO:0000313" key="3">
    <source>
        <dbReference type="EMBL" id="CAL2103231.1"/>
    </source>
</evidence>
<proteinExistence type="predicted"/>
<comment type="caution">
    <text evidence="3">The sequence shown here is derived from an EMBL/GenBank/DDBJ whole genome shotgun (WGS) entry which is preliminary data.</text>
</comment>
<keyword evidence="2" id="KW-0732">Signal</keyword>
<name>A0ABM9PCA3_9FLAO</name>
<dbReference type="EMBL" id="CAXJIO010000012">
    <property type="protein sequence ID" value="CAL2103231.1"/>
    <property type="molecule type" value="Genomic_DNA"/>
</dbReference>
<protein>
    <recommendedName>
        <fullName evidence="5">Lipoprotein</fullName>
    </recommendedName>
</protein>
<dbReference type="Proteomes" id="UP001497527">
    <property type="component" value="Unassembled WGS sequence"/>
</dbReference>
<accession>A0ABM9PCA3</accession>
<dbReference type="PROSITE" id="PS51257">
    <property type="entry name" value="PROKAR_LIPOPROTEIN"/>
    <property type="match status" value="1"/>
</dbReference>
<feature type="compositionally biased region" description="Low complexity" evidence="1">
    <location>
        <begin position="45"/>
        <end position="70"/>
    </location>
</feature>
<keyword evidence="4" id="KW-1185">Reference proteome</keyword>
<feature type="compositionally biased region" description="Gly residues" evidence="1">
    <location>
        <begin position="71"/>
        <end position="86"/>
    </location>
</feature>
<organism evidence="3 4">
    <name type="scientific">Tenacibaculum polynesiense</name>
    <dbReference type="NCBI Taxonomy" id="3137857"/>
    <lineage>
        <taxon>Bacteria</taxon>
        <taxon>Pseudomonadati</taxon>
        <taxon>Bacteroidota</taxon>
        <taxon>Flavobacteriia</taxon>
        <taxon>Flavobacteriales</taxon>
        <taxon>Flavobacteriaceae</taxon>
        <taxon>Tenacibaculum</taxon>
    </lineage>
</organism>
<dbReference type="RefSeq" id="WP_348717315.1">
    <property type="nucleotide sequence ID" value="NZ_CAXJIO010000012.1"/>
</dbReference>
<feature type="signal peptide" evidence="2">
    <location>
        <begin position="1"/>
        <end position="20"/>
    </location>
</feature>
<gene>
    <name evidence="3" type="ORF">T190423A01A_30345</name>
</gene>
<evidence type="ECO:0008006" key="5">
    <source>
        <dbReference type="Google" id="ProtNLM"/>
    </source>
</evidence>
<evidence type="ECO:0000256" key="1">
    <source>
        <dbReference type="SAM" id="MobiDB-lite"/>
    </source>
</evidence>
<evidence type="ECO:0000313" key="4">
    <source>
        <dbReference type="Proteomes" id="UP001497527"/>
    </source>
</evidence>
<feature type="region of interest" description="Disordered" evidence="1">
    <location>
        <begin position="27"/>
        <end position="86"/>
    </location>
</feature>
<sequence length="86" mass="8824">MRTLKTILIMSMLMVLATSCTDLTEDLVPNTKENTELVTSRSNEPGNGDPTDTTDNGDPNTNNDGSTGSEDTGGSGDGDGGTGKGE</sequence>
<reference evidence="3 4" key="1">
    <citation type="submission" date="2024-05" db="EMBL/GenBank/DDBJ databases">
        <authorList>
            <person name="Duchaud E."/>
        </authorList>
    </citation>
    <scope>NUCLEOTIDE SEQUENCE [LARGE SCALE GENOMIC DNA]</scope>
    <source>
        <strain evidence="3">Ena-SAMPLE-TAB-13-05-2024-13:56:06:370-140308</strain>
    </source>
</reference>